<protein>
    <recommendedName>
        <fullName evidence="1">Reverse transcriptase domain-containing protein</fullName>
    </recommendedName>
</protein>
<proteinExistence type="predicted"/>
<sequence>MATAGANIHVTTVRRKLLEAGRRAHLPETDVTRSALYADDTLAYTTHRNADLAIGRLQRHVRLIEEWFQHWRLLVNIMKSQVIAFSRTRSVPQTKLTLYGTALEFQDAIKYLGIHLNSRLLWHTNIANTRAKTIARMVQLRCNEQEMLPHILGFCHHGELFRINRHNTVRSLIASSVHQNASYEVYEEIGCISFDGSTRLADIIVIDRQKDNSVILDPTIRFEMLEQQP</sequence>
<accession>A0ABQ8SDQ8</accession>
<feature type="domain" description="Reverse transcriptase" evidence="1">
    <location>
        <begin position="1"/>
        <end position="116"/>
    </location>
</feature>
<evidence type="ECO:0000259" key="1">
    <source>
        <dbReference type="PROSITE" id="PS50878"/>
    </source>
</evidence>
<reference evidence="2 3" key="1">
    <citation type="journal article" date="2022" name="Allergy">
        <title>Genome assembly and annotation of Periplaneta americana reveal a comprehensive cockroach allergen profile.</title>
        <authorList>
            <person name="Wang L."/>
            <person name="Xiong Q."/>
            <person name="Saelim N."/>
            <person name="Wang L."/>
            <person name="Nong W."/>
            <person name="Wan A.T."/>
            <person name="Shi M."/>
            <person name="Liu X."/>
            <person name="Cao Q."/>
            <person name="Hui J.H.L."/>
            <person name="Sookrung N."/>
            <person name="Leung T.F."/>
            <person name="Tungtrongchitr A."/>
            <person name="Tsui S.K.W."/>
        </authorList>
    </citation>
    <scope>NUCLEOTIDE SEQUENCE [LARGE SCALE GENOMIC DNA]</scope>
    <source>
        <strain evidence="2">PWHHKU_190912</strain>
    </source>
</reference>
<evidence type="ECO:0000313" key="2">
    <source>
        <dbReference type="EMBL" id="KAJ4432068.1"/>
    </source>
</evidence>
<dbReference type="InterPro" id="IPR000477">
    <property type="entry name" value="RT_dom"/>
</dbReference>
<name>A0ABQ8SDQ8_PERAM</name>
<dbReference type="EMBL" id="JAJSOF020000029">
    <property type="protein sequence ID" value="KAJ4432068.1"/>
    <property type="molecule type" value="Genomic_DNA"/>
</dbReference>
<comment type="caution">
    <text evidence="2">The sequence shown here is derived from an EMBL/GenBank/DDBJ whole genome shotgun (WGS) entry which is preliminary data.</text>
</comment>
<keyword evidence="3" id="KW-1185">Reference proteome</keyword>
<evidence type="ECO:0000313" key="3">
    <source>
        <dbReference type="Proteomes" id="UP001148838"/>
    </source>
</evidence>
<dbReference type="Proteomes" id="UP001148838">
    <property type="component" value="Unassembled WGS sequence"/>
</dbReference>
<dbReference type="PROSITE" id="PS50878">
    <property type="entry name" value="RT_POL"/>
    <property type="match status" value="1"/>
</dbReference>
<organism evidence="2 3">
    <name type="scientific">Periplaneta americana</name>
    <name type="common">American cockroach</name>
    <name type="synonym">Blatta americana</name>
    <dbReference type="NCBI Taxonomy" id="6978"/>
    <lineage>
        <taxon>Eukaryota</taxon>
        <taxon>Metazoa</taxon>
        <taxon>Ecdysozoa</taxon>
        <taxon>Arthropoda</taxon>
        <taxon>Hexapoda</taxon>
        <taxon>Insecta</taxon>
        <taxon>Pterygota</taxon>
        <taxon>Neoptera</taxon>
        <taxon>Polyneoptera</taxon>
        <taxon>Dictyoptera</taxon>
        <taxon>Blattodea</taxon>
        <taxon>Blattoidea</taxon>
        <taxon>Blattidae</taxon>
        <taxon>Blattinae</taxon>
        <taxon>Periplaneta</taxon>
    </lineage>
</organism>
<gene>
    <name evidence="2" type="ORF">ANN_20682</name>
</gene>